<evidence type="ECO:0000313" key="2">
    <source>
        <dbReference type="Proteomes" id="UP001364695"/>
    </source>
</evidence>
<organism evidence="1 2">
    <name type="scientific">Amphibiibacter pelophylacis</name>
    <dbReference type="NCBI Taxonomy" id="1799477"/>
    <lineage>
        <taxon>Bacteria</taxon>
        <taxon>Pseudomonadati</taxon>
        <taxon>Pseudomonadota</taxon>
        <taxon>Betaproteobacteria</taxon>
        <taxon>Burkholderiales</taxon>
        <taxon>Sphaerotilaceae</taxon>
        <taxon>Amphibiibacter</taxon>
    </lineage>
</organism>
<keyword evidence="2" id="KW-1185">Reference proteome</keyword>
<evidence type="ECO:0000313" key="1">
    <source>
        <dbReference type="EMBL" id="MEJ7139033.1"/>
    </source>
</evidence>
<protein>
    <submittedName>
        <fullName evidence="1">Type IV pilus secretin PilQ</fullName>
    </submittedName>
</protein>
<proteinExistence type="predicted"/>
<reference evidence="1" key="1">
    <citation type="submission" date="2023-10" db="EMBL/GenBank/DDBJ databases">
        <title>Amphibacter perezi, gen. nov., sp. nov. a novel taxa of the family Comamonadaceae, class Betaproteobacteria isolated from the skin microbiota of Pelophylax perezi from different populations.</title>
        <authorList>
            <person name="Costa S."/>
            <person name="Proenca D.N."/>
            <person name="Lopes I."/>
            <person name="Morais P.V."/>
        </authorList>
    </citation>
    <scope>NUCLEOTIDE SEQUENCE</scope>
    <source>
        <strain evidence="1">SL12-8</strain>
    </source>
</reference>
<gene>
    <name evidence="1" type="ORF">RV045_11420</name>
</gene>
<dbReference type="Proteomes" id="UP001364695">
    <property type="component" value="Unassembled WGS sequence"/>
</dbReference>
<comment type="caution">
    <text evidence="1">The sequence shown here is derived from an EMBL/GenBank/DDBJ whole genome shotgun (WGS) entry which is preliminary data.</text>
</comment>
<accession>A0ACC6P476</accession>
<sequence>MKFKGLNPTPGRWMGRTAAALVLLAAPVFALAQTAISAISSTRVAGQDMVRIDFNAPLTRLPEGFAVQTPPRIAIDLPGVVNGMGVSNVPVNAGLVRSALLAQTPDRTRLVLTLGAAAQYKASLSGNSLLVALTPDAAESTQPFGSAAPAPAAMAAAPGMSDSAADVQPRGNAIRSVDFRKGADGSGRVVVQLANAAAKPAVRQDGQNLIVEFDRATLPDALRRRMDVSDFGTPVNTITAMQAGSKVRLIVQPRGNWQDSAYQTDDTFVLEIKTAALSTNKPTEGKGYTGQKISLNFQNIEVRALLQVIADFTNFNIVTSDTVTGNVTLRLKDVPWDQALDLVLEARNLGMTRSGNVLMIAPKKEIAERQQAELEAQKRVMELEPVRTQSFQLNYARAEDVTKALKGGESTQTTTDPTGKSTATVTRILSPRGSIIPEPRTNQIFVSDIPSKLQEIQDWIAKIDVPVRQVMIEARIVEADQSFGRALGIKLGATDVRGLQGGTPGYSLGGGNRVAFGGNYTSIGSQTLQNGVDSATNYTNSNFVNLPANSGSLGASAASIAFSIFSAGANRFLNLELSALESENKGRVISSPRVVTSDQVTANIEQGVEIPYTAVSQNGTNTEFKKASLMLKVKPHITPDGNISMDVEVNKDSPGAVTSTGVGINTKRVQTQVQVENGGTVVLGGVYLQEENDVVNKVPVLGDLPVVGALFRNKSRLVKNSELLVFITPRIMTERTEVR</sequence>
<dbReference type="EMBL" id="JAWDIE010000018">
    <property type="protein sequence ID" value="MEJ7139033.1"/>
    <property type="molecule type" value="Genomic_DNA"/>
</dbReference>
<name>A0ACC6P476_9BURK</name>